<dbReference type="Pfam" id="PF10502">
    <property type="entry name" value="Peptidase_S26"/>
    <property type="match status" value="2"/>
</dbReference>
<feature type="domain" description="Peptidase S26" evidence="1">
    <location>
        <begin position="48"/>
        <end position="84"/>
    </location>
</feature>
<dbReference type="InterPro" id="IPR019533">
    <property type="entry name" value="Peptidase_S26"/>
</dbReference>
<reference evidence="3" key="1">
    <citation type="submission" date="2018-04" db="EMBL/GenBank/DDBJ databases">
        <authorList>
            <person name="Cornet L."/>
        </authorList>
    </citation>
    <scope>NUCLEOTIDE SEQUENCE [LARGE SCALE GENOMIC DNA]</scope>
</reference>
<proteinExistence type="predicted"/>
<dbReference type="InterPro" id="IPR036286">
    <property type="entry name" value="LexA/Signal_pep-like_sf"/>
</dbReference>
<dbReference type="EMBL" id="QBMN01000096">
    <property type="protein sequence ID" value="PZO38926.1"/>
    <property type="molecule type" value="Genomic_DNA"/>
</dbReference>
<organism evidence="2 3">
    <name type="scientific">Shackletoniella antarctica</name>
    <dbReference type="NCBI Taxonomy" id="268115"/>
    <lineage>
        <taxon>Bacteria</taxon>
        <taxon>Bacillati</taxon>
        <taxon>Cyanobacteriota</taxon>
        <taxon>Cyanophyceae</taxon>
        <taxon>Oculatellales</taxon>
        <taxon>Oculatellaceae</taxon>
        <taxon>Shackletoniella</taxon>
    </lineage>
</organism>
<protein>
    <submittedName>
        <fullName evidence="2">Nickel-type superoxide dismutase maturation protease</fullName>
    </submittedName>
</protein>
<dbReference type="CDD" id="cd06530">
    <property type="entry name" value="S26_SPase_I"/>
    <property type="match status" value="1"/>
</dbReference>
<dbReference type="Proteomes" id="UP000249081">
    <property type="component" value="Unassembled WGS sequence"/>
</dbReference>
<evidence type="ECO:0000259" key="1">
    <source>
        <dbReference type="Pfam" id="PF10502"/>
    </source>
</evidence>
<keyword evidence="2" id="KW-0378">Hydrolase</keyword>
<name>A0A2W4W2V5_9CYAN</name>
<dbReference type="GO" id="GO:0004252">
    <property type="term" value="F:serine-type endopeptidase activity"/>
    <property type="evidence" value="ECO:0007669"/>
    <property type="project" value="InterPro"/>
</dbReference>
<accession>A0A2W4W2V5</accession>
<dbReference type="GO" id="GO:0006465">
    <property type="term" value="P:signal peptide processing"/>
    <property type="evidence" value="ECO:0007669"/>
    <property type="project" value="InterPro"/>
</dbReference>
<dbReference type="SUPFAM" id="SSF51306">
    <property type="entry name" value="LexA/Signal peptidase"/>
    <property type="match status" value="1"/>
</dbReference>
<dbReference type="InterPro" id="IPR014124">
    <property type="entry name" value="Pept_S26A_Sod_Ni_maturase"/>
</dbReference>
<dbReference type="Gene3D" id="2.10.109.10">
    <property type="entry name" value="Umud Fragment, subunit A"/>
    <property type="match status" value="1"/>
</dbReference>
<evidence type="ECO:0000313" key="3">
    <source>
        <dbReference type="Proteomes" id="UP000249081"/>
    </source>
</evidence>
<keyword evidence="2" id="KW-0645">Protease</keyword>
<comment type="caution">
    <text evidence="2">The sequence shown here is derived from an EMBL/GenBank/DDBJ whole genome shotgun (WGS) entry which is preliminary data.</text>
</comment>
<sequence length="86" mass="9499">MLPLLEAGTEVLINPAAYRQQLPQPGDLVVAHHPHQPGLLLIKWVVYVDPGRCFLQGLNTAASTDSREFGLVLQRDILGQVVCRFP</sequence>
<evidence type="ECO:0000313" key="2">
    <source>
        <dbReference type="EMBL" id="PZO38926.1"/>
    </source>
</evidence>
<reference evidence="2 3" key="2">
    <citation type="submission" date="2018-06" db="EMBL/GenBank/DDBJ databases">
        <title>Metagenomic assembly of (sub)arctic Cyanobacteria and their associated microbiome from non-axenic cultures.</title>
        <authorList>
            <person name="Baurain D."/>
        </authorList>
    </citation>
    <scope>NUCLEOTIDE SEQUENCE [LARGE SCALE GENOMIC DNA]</scope>
    <source>
        <strain evidence="2">ULC041bin1</strain>
    </source>
</reference>
<feature type="domain" description="Peptidase S26" evidence="1">
    <location>
        <begin position="1"/>
        <end position="46"/>
    </location>
</feature>
<dbReference type="NCBIfam" id="TIGR02754">
    <property type="entry name" value="sod_Ni_protease"/>
    <property type="match status" value="1"/>
</dbReference>
<gene>
    <name evidence="2" type="primary">sodX</name>
    <name evidence="2" type="ORF">DCF17_13920</name>
</gene>
<dbReference type="AlphaFoldDB" id="A0A2W4W2V5"/>